<feature type="compositionally biased region" description="Polar residues" evidence="1">
    <location>
        <begin position="356"/>
        <end position="368"/>
    </location>
</feature>
<dbReference type="PRINTS" id="PR00833">
    <property type="entry name" value="POAALLERGEN"/>
</dbReference>
<keyword evidence="3" id="KW-1185">Reference proteome</keyword>
<evidence type="ECO:0000313" key="2">
    <source>
        <dbReference type="EMBL" id="ATW62881.1"/>
    </source>
</evidence>
<proteinExistence type="predicted"/>
<evidence type="ECO:0000256" key="1">
    <source>
        <dbReference type="SAM" id="MobiDB-lite"/>
    </source>
</evidence>
<protein>
    <submittedName>
        <fullName evidence="2">Putative tail fiber protein</fullName>
    </submittedName>
</protein>
<gene>
    <name evidence="2" type="ORF">phi673_gp19</name>
</gene>
<dbReference type="OrthoDB" id="9550at10239"/>
<evidence type="ECO:0000313" key="3">
    <source>
        <dbReference type="Proteomes" id="UP000241893"/>
    </source>
</evidence>
<accession>A0A2H4PIS1</accession>
<dbReference type="Proteomes" id="UP000241893">
    <property type="component" value="Segment"/>
</dbReference>
<dbReference type="EMBL" id="MG324353">
    <property type="protein sequence ID" value="ATW62881.1"/>
    <property type="molecule type" value="Genomic_DNA"/>
</dbReference>
<feature type="region of interest" description="Disordered" evidence="1">
    <location>
        <begin position="200"/>
        <end position="239"/>
    </location>
</feature>
<sequence>MTTVTIDIRNIASKTYPDDKVVFRSPEIRENPAGGMVSTADEVVPLVDGQGSVNLTPGPVTVFIQCRGVADNRSKNGTVPDSGTVNLVDIIAGDFTYTPAVVSAAVQARNEARAAAADAISAKNQAATSATNAATSASTASTAASTATSAKNAAATSATNASASAAAANTSANAADSRATAAASSASTASSAATTATTAKNEAASSATAAATSATNASTAADRAEAGADRVGSAEQVGQWASQAADSASTATSAASTATTAKNQAATSATNAASSATTASQAATNAGSSASAAGNSASQADTSASTASGAATAASGAASAATSAKDAAAASATAAAGSASTAETAATTATNKAIEASNSADRAESATSGKADLVGGKIPSSQIPEVALTKPSQVTSRAGMLALTAQEGDIAIITTGADKGTYILGTGASNVFASWMPMAVSSDVPVQSVNGQVGTVVLSATDVGAAPTNHTHTPASIGAAAASHTHPASQITGLPSTDGGYNTRDAADPASSYPAGVDVTLNSVNKGWSAIIGAASLPSLGSFVVVTTVRQGFYNDSTWQYLSSYALPGSSIYVRKWQNDAWTTLRRLTDDGHTHTSAQISDATSTVTSNRVVIRDDTGRFNVHTPTTPAHPTPKTYVDSGLSDTYTTIYLRPALFSGAGNPPSTIPGAVAGDWWINTTTMELFKITGV</sequence>
<name>A0A2H4PIS1_9CAUD</name>
<feature type="region of interest" description="Disordered" evidence="1">
    <location>
        <begin position="356"/>
        <end position="376"/>
    </location>
</feature>
<organism evidence="2 3">
    <name type="scientific">Corynebacterium phage phi673</name>
    <dbReference type="NCBI Taxonomy" id="2052821"/>
    <lineage>
        <taxon>Viruses</taxon>
        <taxon>Duplodnaviria</taxon>
        <taxon>Heunggongvirae</taxon>
        <taxon>Uroviricota</taxon>
        <taxon>Caudoviricetes</taxon>
        <taxon>Ikedavirus</taxon>
        <taxon>Ikedavirus phi673</taxon>
    </lineage>
</organism>
<reference evidence="2 3" key="1">
    <citation type="submission" date="2017-10" db="EMBL/GenBank/DDBJ databases">
        <title>Complete nucleotide sequences and annotations of phi673 and phi674, two new lytic phages of Corynebacterium glutamicum ATCC 13032.</title>
        <authorList>
            <person name="Yomantas Y.A.V."/>
            <person name="Abalakina E.G."/>
            <person name="Lobanova J.S."/>
            <person name="Mamontov V.A."/>
            <person name="Stoynova N.V."/>
            <person name="Mashko S.V."/>
        </authorList>
    </citation>
    <scope>NUCLEOTIDE SEQUENCE [LARGE SCALE GENOMIC DNA]</scope>
</reference>
<feature type="compositionally biased region" description="Low complexity" evidence="1">
    <location>
        <begin position="200"/>
        <end position="221"/>
    </location>
</feature>